<dbReference type="NCBIfam" id="NF033233">
    <property type="entry name" value="twin_helix"/>
    <property type="match status" value="1"/>
</dbReference>
<keyword evidence="1" id="KW-1133">Transmembrane helix</keyword>
<comment type="caution">
    <text evidence="2">The sequence shown here is derived from an EMBL/GenBank/DDBJ whole genome shotgun (WGS) entry which is preliminary data.</text>
</comment>
<dbReference type="Pfam" id="PF11137">
    <property type="entry name" value="DUF2909"/>
    <property type="match status" value="1"/>
</dbReference>
<feature type="transmembrane region" description="Helical" evidence="1">
    <location>
        <begin position="38"/>
        <end position="59"/>
    </location>
</feature>
<keyword evidence="1" id="KW-0812">Transmembrane</keyword>
<evidence type="ECO:0000313" key="2">
    <source>
        <dbReference type="EMBL" id="MBB6577385.1"/>
    </source>
</evidence>
<organism evidence="2 3">
    <name type="scientific">Comamonas odontotermitis</name>
    <dbReference type="NCBI Taxonomy" id="379895"/>
    <lineage>
        <taxon>Bacteria</taxon>
        <taxon>Pseudomonadati</taxon>
        <taxon>Pseudomonadota</taxon>
        <taxon>Betaproteobacteria</taxon>
        <taxon>Burkholderiales</taxon>
        <taxon>Comamonadaceae</taxon>
        <taxon>Comamonas</taxon>
    </lineage>
</organism>
<reference evidence="2 3" key="1">
    <citation type="submission" date="2020-08" db="EMBL/GenBank/DDBJ databases">
        <title>Functional genomics of gut bacteria from endangered species of beetles.</title>
        <authorList>
            <person name="Carlos-Shanley C."/>
        </authorList>
    </citation>
    <scope>NUCLEOTIDE SEQUENCE [LARGE SCALE GENOMIC DNA]</scope>
    <source>
        <strain evidence="2 3">S00124</strain>
    </source>
</reference>
<dbReference type="InterPro" id="IPR021313">
    <property type="entry name" value="DUF2909"/>
</dbReference>
<sequence>MKIIIALAFVAIIASLASALVFMMRGSREDGAGNKRMAWALTVRIGISVLVFLCILIAWKLGYIQPHGIPASS</sequence>
<keyword evidence="3" id="KW-1185">Reference proteome</keyword>
<accession>A0ABR6RDZ8</accession>
<protein>
    <submittedName>
        <fullName evidence="2">Cytochrome b561</fullName>
    </submittedName>
</protein>
<evidence type="ECO:0000256" key="1">
    <source>
        <dbReference type="SAM" id="Phobius"/>
    </source>
</evidence>
<gene>
    <name evidence="2" type="ORF">HNP33_001440</name>
</gene>
<proteinExistence type="predicted"/>
<dbReference type="RefSeq" id="WP_184706525.1">
    <property type="nucleotide sequence ID" value="NZ_JACHKZ010000006.1"/>
</dbReference>
<keyword evidence="1" id="KW-0472">Membrane</keyword>
<dbReference type="EMBL" id="JACHKZ010000006">
    <property type="protein sequence ID" value="MBB6577385.1"/>
    <property type="molecule type" value="Genomic_DNA"/>
</dbReference>
<dbReference type="Proteomes" id="UP000562492">
    <property type="component" value="Unassembled WGS sequence"/>
</dbReference>
<evidence type="ECO:0000313" key="3">
    <source>
        <dbReference type="Proteomes" id="UP000562492"/>
    </source>
</evidence>
<name>A0ABR6RDZ8_9BURK</name>